<keyword evidence="2" id="KW-0677">Repeat</keyword>
<dbReference type="InterPro" id="IPR032675">
    <property type="entry name" value="LRR_dom_sf"/>
</dbReference>
<dbReference type="SMART" id="SM00365">
    <property type="entry name" value="LRR_SD22"/>
    <property type="match status" value="14"/>
</dbReference>
<keyword evidence="1" id="KW-0433">Leucine-rich repeat</keyword>
<dbReference type="PANTHER" id="PTHR46652:SF3">
    <property type="entry name" value="LEUCINE-RICH REPEAT-CONTAINING PROTEIN 9"/>
    <property type="match status" value="1"/>
</dbReference>
<evidence type="ECO:0000313" key="3">
    <source>
        <dbReference type="EMBL" id="OMJ83004.1"/>
    </source>
</evidence>
<dbReference type="EMBL" id="MPUH01000319">
    <property type="protein sequence ID" value="OMJ83004.1"/>
    <property type="molecule type" value="Genomic_DNA"/>
</dbReference>
<dbReference type="SUPFAM" id="SSF52075">
    <property type="entry name" value="Outer arm dynein light chain 1"/>
    <property type="match status" value="1"/>
</dbReference>
<keyword evidence="4" id="KW-1185">Reference proteome</keyword>
<dbReference type="SUPFAM" id="SSF52058">
    <property type="entry name" value="L domain-like"/>
    <property type="match status" value="2"/>
</dbReference>
<sequence>MEFAGLSYSTKMPEVTEIEICLEDLQTMKPVKYFINLKILSINKTQIECIEGLHLLKNLEELYLSENYLQSTEGLDGLSSLRRLNLSCNKIKDIENLQTLISLEWLWINENQIIVIENFETLQRLKELSLARNQIQTINSNLILLRSLEILNLSGNPICSFGEIFKLSRMEKLTNLSLADPNYGDSTICSLSNYSIFVLYYLRQLTILDANYVSAESRALAESTFVKKKLYYTMRIKTLKRSIANMVRQVTNEAMNRSKGSWDYILRLLKATKEIEREIDENTHKSEENEAWVFGDEKVMDNPLRKYEKNQLNALLDENHALLIGKIKEEYQKVCGYNRIFMCILNKIENWGKIISQELENEFSAGGNLRFEEGSPNDSWYKSCCDLISSRQGDTMPICPTRVVRIHNRLLRNRFEEKLESLVDISENYYKRNIDYLFYSGDDLDQIISEGFKSPSEYASMGHPCCIPLSYSLGTSEISRVREMCEEYDDVHEIFWPKGRVLLCKVYFGKGKGDLRVPYYQENMTPREVWDLCPFNPPNICWAVYRTFEYDIKQRVWFLFDNTLILPEYYIEFEYSADGFSQSPISIESSLESLSKPISAFLSEQLVPDVFSIENLVPEVPKRYMTMMLEDSNLKSFCRGSKNEYLNLLDCNLQKINLSSFTKMSTLILSGNLLMTLEALSCLVELVKLDASFNLITSLDGISQISTLTELDLHNNMIFSLGETRKIPKSVIKLTCFHNDIYLDYKYDEVILGLLPNLTVLDWRNITKIQRKTVLYEITAALVSTFIYFPAINPASADFFHRLETLELENAYLLTMKGLENCRLLKKLNLSNNFICEINYLSNCEVLEELNLSSNFIEIICNLNTNFNIKSLDLSYNRICKFSNLTHLFILTRLCLESNLLTNIGDIKDIQSLQELYISNNNISDTKELIGLKKIPNLMILDIFGNPLAESARNRFFVLYHLNGLKVLNGINVENAEILQAKQDFGGVLSEELLEKRSAGLRTIELRQLDLSNSKLRSLENMFTNEQFPKLLELNLKSNLFTNFSMFAFMPMLAKLDLSNNKIDSFLSSSKALISLPNLEMLNISNNIFTNFAGLQFANLRNLRILNASQNLIAKTDFIECLCSLRELDLSFNKIRSFDRKLELPNIRMVNFDGNGLKNLNFLENLVWLQAIKATGNRISEMLDIEKVHSLPSLLELMLAGNPLERKAGYRVGIIRKSPGLLFLDGKAVTEDERNDFMESKKPPSVSRTSKLVTKIASITLDAYFLKVHPRTAGNSVTRKN</sequence>
<accession>A0A1R2C1U4</accession>
<organism evidence="3 4">
    <name type="scientific">Stentor coeruleus</name>
    <dbReference type="NCBI Taxonomy" id="5963"/>
    <lineage>
        <taxon>Eukaryota</taxon>
        <taxon>Sar</taxon>
        <taxon>Alveolata</taxon>
        <taxon>Ciliophora</taxon>
        <taxon>Postciliodesmatophora</taxon>
        <taxon>Heterotrichea</taxon>
        <taxon>Heterotrichida</taxon>
        <taxon>Stentoridae</taxon>
        <taxon>Stentor</taxon>
    </lineage>
</organism>
<dbReference type="Pfam" id="PF14580">
    <property type="entry name" value="LRR_9"/>
    <property type="match status" value="3"/>
</dbReference>
<name>A0A1R2C1U4_9CILI</name>
<dbReference type="Proteomes" id="UP000187209">
    <property type="component" value="Unassembled WGS sequence"/>
</dbReference>
<gene>
    <name evidence="3" type="ORF">SteCoe_16156</name>
</gene>
<dbReference type="InterPro" id="IPR001611">
    <property type="entry name" value="Leu-rich_rpt"/>
</dbReference>
<dbReference type="Pfam" id="PF13855">
    <property type="entry name" value="LRR_8"/>
    <property type="match status" value="1"/>
</dbReference>
<dbReference type="InterPro" id="IPR050836">
    <property type="entry name" value="SDS22/Internalin_LRR"/>
</dbReference>
<evidence type="ECO:0000313" key="4">
    <source>
        <dbReference type="Proteomes" id="UP000187209"/>
    </source>
</evidence>
<reference evidence="3 4" key="1">
    <citation type="submission" date="2016-11" db="EMBL/GenBank/DDBJ databases">
        <title>The macronuclear genome of Stentor coeruleus: a giant cell with tiny introns.</title>
        <authorList>
            <person name="Slabodnick M."/>
            <person name="Ruby J.G."/>
            <person name="Reiff S.B."/>
            <person name="Swart E.C."/>
            <person name="Gosai S."/>
            <person name="Prabakaran S."/>
            <person name="Witkowska E."/>
            <person name="Larue G.E."/>
            <person name="Fisher S."/>
            <person name="Freeman R.M."/>
            <person name="Gunawardena J."/>
            <person name="Chu W."/>
            <person name="Stover N.A."/>
            <person name="Gregory B.D."/>
            <person name="Nowacki M."/>
            <person name="Derisi J."/>
            <person name="Roy S.W."/>
            <person name="Marshall W.F."/>
            <person name="Sood P."/>
        </authorList>
    </citation>
    <scope>NUCLEOTIDE SEQUENCE [LARGE SCALE GENOMIC DNA]</scope>
    <source>
        <strain evidence="3">WM001</strain>
    </source>
</reference>
<dbReference type="PANTHER" id="PTHR46652">
    <property type="entry name" value="LEUCINE-RICH REPEAT AND IQ DOMAIN-CONTAINING PROTEIN 1-RELATED"/>
    <property type="match status" value="1"/>
</dbReference>
<evidence type="ECO:0008006" key="5">
    <source>
        <dbReference type="Google" id="ProtNLM"/>
    </source>
</evidence>
<dbReference type="SMART" id="SM00369">
    <property type="entry name" value="LRR_TYP"/>
    <property type="match status" value="11"/>
</dbReference>
<dbReference type="PROSITE" id="PS51450">
    <property type="entry name" value="LRR"/>
    <property type="match status" value="12"/>
</dbReference>
<evidence type="ECO:0000256" key="1">
    <source>
        <dbReference type="ARBA" id="ARBA00022614"/>
    </source>
</evidence>
<dbReference type="OrthoDB" id="1517790at2759"/>
<dbReference type="InterPro" id="IPR003591">
    <property type="entry name" value="Leu-rich_rpt_typical-subtyp"/>
</dbReference>
<protein>
    <recommendedName>
        <fullName evidence="5">Protein phosphatase 1 regulatory subunit 7</fullName>
    </recommendedName>
</protein>
<dbReference type="Gene3D" id="3.80.10.10">
    <property type="entry name" value="Ribonuclease Inhibitor"/>
    <property type="match status" value="7"/>
</dbReference>
<comment type="caution">
    <text evidence="3">The sequence shown here is derived from an EMBL/GenBank/DDBJ whole genome shotgun (WGS) entry which is preliminary data.</text>
</comment>
<evidence type="ECO:0000256" key="2">
    <source>
        <dbReference type="ARBA" id="ARBA00022737"/>
    </source>
</evidence>
<proteinExistence type="predicted"/>